<organism evidence="1 2">
    <name type="scientific">Desulfosporosinus metallidurans</name>
    <dbReference type="NCBI Taxonomy" id="1888891"/>
    <lineage>
        <taxon>Bacteria</taxon>
        <taxon>Bacillati</taxon>
        <taxon>Bacillota</taxon>
        <taxon>Clostridia</taxon>
        <taxon>Eubacteriales</taxon>
        <taxon>Desulfitobacteriaceae</taxon>
        <taxon>Desulfosporosinus</taxon>
    </lineage>
</organism>
<proteinExistence type="predicted"/>
<dbReference type="InterPro" id="IPR045527">
    <property type="entry name" value="DUF6470"/>
</dbReference>
<name>A0A1Q8R1Q5_9FIRM</name>
<accession>A0A1Q8R1Q5</accession>
<dbReference type="AlphaFoldDB" id="A0A1Q8R1Q5"/>
<comment type="caution">
    <text evidence="1">The sequence shown here is derived from an EMBL/GenBank/DDBJ whole genome shotgun (WGS) entry which is preliminary data.</text>
</comment>
<reference evidence="1 2" key="1">
    <citation type="submission" date="2016-09" db="EMBL/GenBank/DDBJ databases">
        <title>Complete genome of Desulfosporosinus sp. OL.</title>
        <authorList>
            <person name="Mardanov A."/>
            <person name="Beletsky A."/>
            <person name="Panova A."/>
            <person name="Karnachuk O."/>
            <person name="Ravin N."/>
        </authorList>
    </citation>
    <scope>NUCLEOTIDE SEQUENCE [LARGE SCALE GENOMIC DNA]</scope>
    <source>
        <strain evidence="1 2">OL</strain>
    </source>
</reference>
<dbReference type="Pfam" id="PF20074">
    <property type="entry name" value="DUF6470"/>
    <property type="match status" value="1"/>
</dbReference>
<gene>
    <name evidence="1" type="ORF">DSOL_0775</name>
</gene>
<evidence type="ECO:0000313" key="1">
    <source>
        <dbReference type="EMBL" id="OLN33528.1"/>
    </source>
</evidence>
<protein>
    <submittedName>
        <fullName evidence="1">Uncharacterized protein</fullName>
    </submittedName>
</protein>
<sequence length="185" mass="20331">MIDLQVHQQFGRIGLKITPLQYDLTIRPPELQVQQQPAAITLKQPAATLDINMTPARESLGYCGIAAQQRVFNQDALASFNAGLERRVREGNELGAIEKKITVAKVVSQSMVPIDKHLELVSIAPIQITVQVNPIDMQIRVLGVSTDLTQGTVQANLQYGTVQSYLEQEPYVQIQAVGSVINTQS</sequence>
<dbReference type="OrthoDB" id="2112831at2"/>
<keyword evidence="2" id="KW-1185">Reference proteome</keyword>
<dbReference type="EMBL" id="MLBF01000003">
    <property type="protein sequence ID" value="OLN33528.1"/>
    <property type="molecule type" value="Genomic_DNA"/>
</dbReference>
<evidence type="ECO:0000313" key="2">
    <source>
        <dbReference type="Proteomes" id="UP000186102"/>
    </source>
</evidence>
<dbReference type="RefSeq" id="WP_075363568.1">
    <property type="nucleotide sequence ID" value="NZ_MLBF01000003.1"/>
</dbReference>
<dbReference type="Proteomes" id="UP000186102">
    <property type="component" value="Unassembled WGS sequence"/>
</dbReference>
<dbReference type="STRING" id="1888891.DSOL_0775"/>